<name>A0AAD8YLN6_9STRA</name>
<dbReference type="PROSITE" id="PS50888">
    <property type="entry name" value="BHLH"/>
    <property type="match status" value="1"/>
</dbReference>
<comment type="caution">
    <text evidence="4">The sequence shown here is derived from an EMBL/GenBank/DDBJ whole genome shotgun (WGS) entry which is preliminary data.</text>
</comment>
<evidence type="ECO:0000259" key="2">
    <source>
        <dbReference type="PROSITE" id="PS50112"/>
    </source>
</evidence>
<organism evidence="4 5">
    <name type="scientific">Skeletonema marinoi</name>
    <dbReference type="NCBI Taxonomy" id="267567"/>
    <lineage>
        <taxon>Eukaryota</taxon>
        <taxon>Sar</taxon>
        <taxon>Stramenopiles</taxon>
        <taxon>Ochrophyta</taxon>
        <taxon>Bacillariophyta</taxon>
        <taxon>Coscinodiscophyceae</taxon>
        <taxon>Thalassiosirophycidae</taxon>
        <taxon>Thalassiosirales</taxon>
        <taxon>Skeletonemataceae</taxon>
        <taxon>Skeletonema</taxon>
        <taxon>Skeletonema marinoi-dohrnii complex</taxon>
    </lineage>
</organism>
<protein>
    <recommendedName>
        <fullName evidence="6">BHLH domain-containing protein</fullName>
    </recommendedName>
</protein>
<evidence type="ECO:0000313" key="5">
    <source>
        <dbReference type="Proteomes" id="UP001224775"/>
    </source>
</evidence>
<dbReference type="EMBL" id="JATAAI010000001">
    <property type="protein sequence ID" value="KAK1748278.1"/>
    <property type="molecule type" value="Genomic_DNA"/>
</dbReference>
<dbReference type="AlphaFoldDB" id="A0AAD8YLN6"/>
<feature type="compositionally biased region" description="Polar residues" evidence="1">
    <location>
        <begin position="148"/>
        <end position="159"/>
    </location>
</feature>
<evidence type="ECO:0008006" key="6">
    <source>
        <dbReference type="Google" id="ProtNLM"/>
    </source>
</evidence>
<dbReference type="GO" id="GO:0046983">
    <property type="term" value="F:protein dimerization activity"/>
    <property type="evidence" value="ECO:0007669"/>
    <property type="project" value="InterPro"/>
</dbReference>
<proteinExistence type="predicted"/>
<dbReference type="InterPro" id="IPR011598">
    <property type="entry name" value="bHLH_dom"/>
</dbReference>
<dbReference type="InterPro" id="IPR035965">
    <property type="entry name" value="PAS-like_dom_sf"/>
</dbReference>
<dbReference type="SUPFAM" id="SSF55785">
    <property type="entry name" value="PYP-like sensor domain (PAS domain)"/>
    <property type="match status" value="1"/>
</dbReference>
<keyword evidence="5" id="KW-1185">Reference proteome</keyword>
<dbReference type="InterPro" id="IPR000014">
    <property type="entry name" value="PAS"/>
</dbReference>
<dbReference type="SMART" id="SM00091">
    <property type="entry name" value="PAS"/>
    <property type="match status" value="1"/>
</dbReference>
<evidence type="ECO:0000313" key="4">
    <source>
        <dbReference type="EMBL" id="KAK1748278.1"/>
    </source>
</evidence>
<gene>
    <name evidence="4" type="ORF">QTG54_000217</name>
</gene>
<dbReference type="InterPro" id="IPR036638">
    <property type="entry name" value="HLH_DNA-bd_sf"/>
</dbReference>
<feature type="compositionally biased region" description="Low complexity" evidence="1">
    <location>
        <begin position="334"/>
        <end position="353"/>
    </location>
</feature>
<feature type="compositionally biased region" description="Basic and acidic residues" evidence="1">
    <location>
        <begin position="58"/>
        <end position="75"/>
    </location>
</feature>
<feature type="compositionally biased region" description="Polar residues" evidence="1">
    <location>
        <begin position="1"/>
        <end position="37"/>
    </location>
</feature>
<reference evidence="4" key="1">
    <citation type="submission" date="2023-06" db="EMBL/GenBank/DDBJ databases">
        <title>Survivors Of The Sea: Transcriptome response of Skeletonema marinoi to long-term dormancy.</title>
        <authorList>
            <person name="Pinder M.I.M."/>
            <person name="Kourtchenko O."/>
            <person name="Robertson E.K."/>
            <person name="Larsson T."/>
            <person name="Maumus F."/>
            <person name="Osuna-Cruz C.M."/>
            <person name="Vancaester E."/>
            <person name="Stenow R."/>
            <person name="Vandepoele K."/>
            <person name="Ploug H."/>
            <person name="Bruchert V."/>
            <person name="Godhe A."/>
            <person name="Topel M."/>
        </authorList>
    </citation>
    <scope>NUCLEOTIDE SEQUENCE</scope>
    <source>
        <strain evidence="4">R05AC</strain>
    </source>
</reference>
<feature type="region of interest" description="Disordered" evidence="1">
    <location>
        <begin position="314"/>
        <end position="353"/>
    </location>
</feature>
<dbReference type="SMART" id="SM00353">
    <property type="entry name" value="HLH"/>
    <property type="match status" value="1"/>
</dbReference>
<dbReference type="SUPFAM" id="SSF47459">
    <property type="entry name" value="HLH, helix-loop-helix DNA-binding domain"/>
    <property type="match status" value="1"/>
</dbReference>
<feature type="region of interest" description="Disordered" evidence="1">
    <location>
        <begin position="1"/>
        <end position="78"/>
    </location>
</feature>
<feature type="region of interest" description="Disordered" evidence="1">
    <location>
        <begin position="466"/>
        <end position="496"/>
    </location>
</feature>
<evidence type="ECO:0000256" key="1">
    <source>
        <dbReference type="SAM" id="MobiDB-lite"/>
    </source>
</evidence>
<dbReference type="Gene3D" id="4.10.280.10">
    <property type="entry name" value="Helix-loop-helix DNA-binding domain"/>
    <property type="match status" value="1"/>
</dbReference>
<feature type="domain" description="PAS" evidence="2">
    <location>
        <begin position="165"/>
        <end position="235"/>
    </location>
</feature>
<accession>A0AAD8YLN6</accession>
<sequence length="496" mass="53257">MVSSASSNTGSGMTQSTGQDSSSNAEQAMSQNSNSLGSPAHESSKFPGGLQQANKQMSSEERRLERNQREKERSNRIASQVDTLRTLLQRGGLYIPKNTKSTVLTEASNYIRTLQDRQQLMSMEMESLKEQLLKAVTARQGLQAGSAPFQQPQDQSKSGDSSKTDSQDYYLIFNNSMAGMAVASMGGALLDCNAAFRLETGLAIREDSGTTIFNIVHPKDLTRALELISHMVDTGYNGNGTNRPSSPQSSNSCSVDPVFIRSSFPNRPDLGLCITLVRSEDNVAKCFNITLVKNAGSNGEEFNPALPAVPSMVPQISTTSSEASKDQGGDLKAQSSPQSQPVVPNVQVQPQASVPQQVQHQLANPGLINNVVLNNSTVPVPPPAMTPVIPTVNAGVGGAAAVLPPQLMQLIQQLQQQPAQQQQQQIHPQLFNLAQYQQQLQQIPMQNQFNIGNALQGANLTMAGQPTSNVIQNNGNASSQPDQKGNDETVYHFASG</sequence>
<dbReference type="Pfam" id="PF00010">
    <property type="entry name" value="HLH"/>
    <property type="match status" value="1"/>
</dbReference>
<dbReference type="PROSITE" id="PS50112">
    <property type="entry name" value="PAS"/>
    <property type="match status" value="1"/>
</dbReference>
<feature type="domain" description="BHLH" evidence="3">
    <location>
        <begin position="61"/>
        <end position="114"/>
    </location>
</feature>
<feature type="compositionally biased region" description="Polar residues" evidence="1">
    <location>
        <begin position="466"/>
        <end position="483"/>
    </location>
</feature>
<dbReference type="Proteomes" id="UP001224775">
    <property type="component" value="Unassembled WGS sequence"/>
</dbReference>
<feature type="region of interest" description="Disordered" evidence="1">
    <location>
        <begin position="144"/>
        <end position="164"/>
    </location>
</feature>
<evidence type="ECO:0000259" key="3">
    <source>
        <dbReference type="PROSITE" id="PS50888"/>
    </source>
</evidence>